<dbReference type="EMBL" id="JBHTLX010000005">
    <property type="protein sequence ID" value="MFD1246718.1"/>
    <property type="molecule type" value="Genomic_DNA"/>
</dbReference>
<sequence>MNQAVRIMSVLAPCVLLMACSGNSPSTAPTPSAPPPSPPTQGSSAPPSSAPATQPSGPAPATEFNPPGDIPDNQVFVDYRAPGSSVHIKVPEGWPRRSQGGVTIFTDHENSIAIQVLPMPAAPTPTSARQSEVPGLQQSVSKFALQRVSSIHRQGGTAVLVTYLLDSTPNQVTGKVVRDAAERYEFWHAGQEAVLTLTGPKGADNVDPWRLVSDSLRWG</sequence>
<accession>A0ABW3VXU9</accession>
<evidence type="ECO:0000313" key="3">
    <source>
        <dbReference type="EMBL" id="MFD1246718.1"/>
    </source>
</evidence>
<reference evidence="4" key="1">
    <citation type="journal article" date="2019" name="Int. J. Syst. Evol. Microbiol.">
        <title>The Global Catalogue of Microorganisms (GCM) 10K type strain sequencing project: providing services to taxonomists for standard genome sequencing and annotation.</title>
        <authorList>
            <consortium name="The Broad Institute Genomics Platform"/>
            <consortium name="The Broad Institute Genome Sequencing Center for Infectious Disease"/>
            <person name="Wu L."/>
            <person name="Ma J."/>
        </authorList>
    </citation>
    <scope>NUCLEOTIDE SEQUENCE [LARGE SCALE GENOMIC DNA]</scope>
    <source>
        <strain evidence="4">CCUG 52478</strain>
    </source>
</reference>
<evidence type="ECO:0000256" key="1">
    <source>
        <dbReference type="SAM" id="MobiDB-lite"/>
    </source>
</evidence>
<evidence type="ECO:0000313" key="4">
    <source>
        <dbReference type="Proteomes" id="UP001597229"/>
    </source>
</evidence>
<evidence type="ECO:0000256" key="2">
    <source>
        <dbReference type="SAM" id="SignalP"/>
    </source>
</evidence>
<evidence type="ECO:0008006" key="5">
    <source>
        <dbReference type="Google" id="ProtNLM"/>
    </source>
</evidence>
<proteinExistence type="predicted"/>
<feature type="compositionally biased region" description="Low complexity" evidence="1">
    <location>
        <begin position="40"/>
        <end position="62"/>
    </location>
</feature>
<organism evidence="3 4">
    <name type="scientific">Nocardioides ginsengisoli</name>
    <dbReference type="NCBI Taxonomy" id="363868"/>
    <lineage>
        <taxon>Bacteria</taxon>
        <taxon>Bacillati</taxon>
        <taxon>Actinomycetota</taxon>
        <taxon>Actinomycetes</taxon>
        <taxon>Propionibacteriales</taxon>
        <taxon>Nocardioidaceae</taxon>
        <taxon>Nocardioides</taxon>
    </lineage>
</organism>
<protein>
    <recommendedName>
        <fullName evidence="5">Lipoprotein</fullName>
    </recommendedName>
</protein>
<feature type="chain" id="PRO_5047187138" description="Lipoprotein" evidence="2">
    <location>
        <begin position="29"/>
        <end position="219"/>
    </location>
</feature>
<dbReference type="RefSeq" id="WP_367917803.1">
    <property type="nucleotide sequence ID" value="NZ_BAABAC010000005.1"/>
</dbReference>
<gene>
    <name evidence="3" type="ORF">ACFQ3F_02850</name>
</gene>
<dbReference type="PROSITE" id="PS51257">
    <property type="entry name" value="PROKAR_LIPOPROTEIN"/>
    <property type="match status" value="1"/>
</dbReference>
<dbReference type="Proteomes" id="UP001597229">
    <property type="component" value="Unassembled WGS sequence"/>
</dbReference>
<name>A0ABW3VXU9_9ACTN</name>
<keyword evidence="4" id="KW-1185">Reference proteome</keyword>
<feature type="region of interest" description="Disordered" evidence="1">
    <location>
        <begin position="23"/>
        <end position="76"/>
    </location>
</feature>
<feature type="signal peptide" evidence="2">
    <location>
        <begin position="1"/>
        <end position="28"/>
    </location>
</feature>
<comment type="caution">
    <text evidence="3">The sequence shown here is derived from an EMBL/GenBank/DDBJ whole genome shotgun (WGS) entry which is preliminary data.</text>
</comment>
<keyword evidence="2" id="KW-0732">Signal</keyword>